<dbReference type="EMBL" id="AMCI01003853">
    <property type="protein sequence ID" value="EJW99345.1"/>
    <property type="molecule type" value="Genomic_DNA"/>
</dbReference>
<dbReference type="InterPro" id="IPR019847">
    <property type="entry name" value="Gliding_motility_assoc_GldN"/>
</dbReference>
<gene>
    <name evidence="2" type="ORF">EVA_12549</name>
</gene>
<dbReference type="Pfam" id="PF19841">
    <property type="entry name" value="GldN"/>
    <property type="match status" value="1"/>
</dbReference>
<dbReference type="AlphaFoldDB" id="J9CH09"/>
<sequence length="126" mass="14483">MTSNINNSMTFTMDDYFRRRMFKGDIIKTQNLMNQPLQAYCPTPDSLKNEQTRIEGELTKFEKSLWYQPDTTALAVDSKGVKKAQKSAKKDKGVRKESAPSKRSAKVTKAPKAERPTPVRSVRRRR</sequence>
<organism evidence="2">
    <name type="scientific">gut metagenome</name>
    <dbReference type="NCBI Taxonomy" id="749906"/>
    <lineage>
        <taxon>unclassified sequences</taxon>
        <taxon>metagenomes</taxon>
        <taxon>organismal metagenomes</taxon>
    </lineage>
</organism>
<evidence type="ECO:0000256" key="1">
    <source>
        <dbReference type="SAM" id="MobiDB-lite"/>
    </source>
</evidence>
<feature type="compositionally biased region" description="Basic and acidic residues" evidence="1">
    <location>
        <begin position="88"/>
        <end position="100"/>
    </location>
</feature>
<evidence type="ECO:0000313" key="2">
    <source>
        <dbReference type="EMBL" id="EJW99345.1"/>
    </source>
</evidence>
<protein>
    <submittedName>
        <fullName evidence="2">Gliding motility associated protein GldN</fullName>
    </submittedName>
</protein>
<reference evidence="2" key="1">
    <citation type="journal article" date="2012" name="PLoS ONE">
        <title>Gene sets for utilization of primary and secondary nutrition supplies in the distal gut of endangered iberian lynx.</title>
        <authorList>
            <person name="Alcaide M."/>
            <person name="Messina E."/>
            <person name="Richter M."/>
            <person name="Bargiela R."/>
            <person name="Peplies J."/>
            <person name="Huws S.A."/>
            <person name="Newbold C.J."/>
            <person name="Golyshin P.N."/>
            <person name="Simon M.A."/>
            <person name="Lopez G."/>
            <person name="Yakimov M.M."/>
            <person name="Ferrer M."/>
        </authorList>
    </citation>
    <scope>NUCLEOTIDE SEQUENCE</scope>
</reference>
<name>J9CH09_9ZZZZ</name>
<accession>J9CH09</accession>
<feature type="region of interest" description="Disordered" evidence="1">
    <location>
        <begin position="77"/>
        <end position="126"/>
    </location>
</feature>
<comment type="caution">
    <text evidence="2">The sequence shown here is derived from an EMBL/GenBank/DDBJ whole genome shotgun (WGS) entry which is preliminary data.</text>
</comment>
<proteinExistence type="predicted"/>